<dbReference type="RefSeq" id="XP_030976979.1">
    <property type="nucleotide sequence ID" value="XM_031131233.1"/>
</dbReference>
<sequence length="133" mass="15994">MPRRTQGQVPAAQIPLPQRDYQELHRRVEEAEDAFRNCSDIWWLHPAEFDEMRRLLDECKLLIESEQVGNLLPAPRNKEEAQRLKAQRVTMVYDRLALVWRLLEFLPLTIRLRRPWSSECQKDMDYPLPWILD</sequence>
<proteinExistence type="predicted"/>
<evidence type="ECO:0000313" key="2">
    <source>
        <dbReference type="RefSeq" id="XP_030976979.1"/>
    </source>
</evidence>
<protein>
    <submittedName>
        <fullName evidence="2">Uncharacterized protein</fullName>
    </submittedName>
</protein>
<reference evidence="1 2" key="1">
    <citation type="journal article" date="2019" name="Mol. Biol. Evol.">
        <title>Blast fungal genomes show frequent chromosomal changes, gene gains and losses, and effector gene turnover.</title>
        <authorList>
            <person name="Gomez Luciano L.B."/>
            <person name="Jason Tsai I."/>
            <person name="Chuma I."/>
            <person name="Tosa Y."/>
            <person name="Chen Y.H."/>
            <person name="Li J.Y."/>
            <person name="Li M.Y."/>
            <person name="Jade Lu M.Y."/>
            <person name="Nakayashiki H."/>
            <person name="Li W.H."/>
        </authorList>
    </citation>
    <scope>NUCLEOTIDE SEQUENCE [LARGE SCALE GENOMIC DNA]</scope>
    <source>
        <strain evidence="1 2">NI907</strain>
    </source>
</reference>
<organism evidence="1 2">
    <name type="scientific">Pyricularia grisea</name>
    <name type="common">Crabgrass-specific blast fungus</name>
    <name type="synonym">Magnaporthe grisea</name>
    <dbReference type="NCBI Taxonomy" id="148305"/>
    <lineage>
        <taxon>Eukaryota</taxon>
        <taxon>Fungi</taxon>
        <taxon>Dikarya</taxon>
        <taxon>Ascomycota</taxon>
        <taxon>Pezizomycotina</taxon>
        <taxon>Sordariomycetes</taxon>
        <taxon>Sordariomycetidae</taxon>
        <taxon>Magnaporthales</taxon>
        <taxon>Pyriculariaceae</taxon>
        <taxon>Pyricularia</taxon>
    </lineage>
</organism>
<dbReference type="KEGG" id="pgri:PgNI_11263"/>
<dbReference type="AlphaFoldDB" id="A0A6P8AQ08"/>
<gene>
    <name evidence="2" type="ORF">PgNI_11263</name>
</gene>
<reference evidence="2" key="2">
    <citation type="submission" date="2019-10" db="EMBL/GenBank/DDBJ databases">
        <authorList>
            <consortium name="NCBI Genome Project"/>
        </authorList>
    </citation>
    <scope>NUCLEOTIDE SEQUENCE</scope>
    <source>
        <strain evidence="2">NI907</strain>
    </source>
</reference>
<dbReference type="Proteomes" id="UP000515153">
    <property type="component" value="Chromosome VI"/>
</dbReference>
<accession>A0A6P8AQ08</accession>
<name>A0A6P8AQ08_PYRGI</name>
<keyword evidence="1" id="KW-1185">Reference proteome</keyword>
<dbReference type="GeneID" id="41966138"/>
<reference evidence="2" key="3">
    <citation type="submission" date="2025-08" db="UniProtKB">
        <authorList>
            <consortium name="RefSeq"/>
        </authorList>
    </citation>
    <scope>IDENTIFICATION</scope>
    <source>
        <strain evidence="2">NI907</strain>
    </source>
</reference>
<evidence type="ECO:0000313" key="1">
    <source>
        <dbReference type="Proteomes" id="UP000515153"/>
    </source>
</evidence>